<feature type="compositionally biased region" description="Pro residues" evidence="1">
    <location>
        <begin position="439"/>
        <end position="452"/>
    </location>
</feature>
<feature type="region of interest" description="Disordered" evidence="1">
    <location>
        <begin position="792"/>
        <end position="837"/>
    </location>
</feature>
<feature type="compositionally biased region" description="Basic residues" evidence="1">
    <location>
        <begin position="825"/>
        <end position="834"/>
    </location>
</feature>
<evidence type="ECO:0000256" key="1">
    <source>
        <dbReference type="SAM" id="MobiDB-lite"/>
    </source>
</evidence>
<comment type="caution">
    <text evidence="2">The sequence shown here is derived from an EMBL/GenBank/DDBJ whole genome shotgun (WGS) entry which is preliminary data.</text>
</comment>
<dbReference type="Proteomes" id="UP001165080">
    <property type="component" value="Unassembled WGS sequence"/>
</dbReference>
<feature type="region of interest" description="Disordered" evidence="1">
    <location>
        <begin position="113"/>
        <end position="356"/>
    </location>
</feature>
<evidence type="ECO:0000313" key="3">
    <source>
        <dbReference type="Proteomes" id="UP001165080"/>
    </source>
</evidence>
<accession>A0A9W6BZS6</accession>
<feature type="compositionally biased region" description="Basic and acidic residues" evidence="1">
    <location>
        <begin position="230"/>
        <end position="242"/>
    </location>
</feature>
<evidence type="ECO:0000313" key="2">
    <source>
        <dbReference type="EMBL" id="GLC60875.1"/>
    </source>
</evidence>
<keyword evidence="3" id="KW-1185">Reference proteome</keyword>
<gene>
    <name evidence="2" type="primary">PLEST008081</name>
    <name evidence="2" type="ORF">PLESTB_001686000</name>
</gene>
<feature type="compositionally biased region" description="Low complexity" evidence="1">
    <location>
        <begin position="332"/>
        <end position="348"/>
    </location>
</feature>
<feature type="compositionally biased region" description="Gly residues" evidence="1">
    <location>
        <begin position="243"/>
        <end position="260"/>
    </location>
</feature>
<feature type="compositionally biased region" description="Gly residues" evidence="1">
    <location>
        <begin position="724"/>
        <end position="747"/>
    </location>
</feature>
<feature type="compositionally biased region" description="Low complexity" evidence="1">
    <location>
        <begin position="211"/>
        <end position="225"/>
    </location>
</feature>
<feature type="compositionally biased region" description="Gly residues" evidence="1">
    <location>
        <begin position="272"/>
        <end position="297"/>
    </location>
</feature>
<feature type="region of interest" description="Disordered" evidence="1">
    <location>
        <begin position="401"/>
        <end position="454"/>
    </location>
</feature>
<reference evidence="2 3" key="1">
    <citation type="journal article" date="2023" name="Commun. Biol.">
        <title>Reorganization of the ancestral sex-determining regions during the evolution of trioecy in Pleodorina starrii.</title>
        <authorList>
            <person name="Takahashi K."/>
            <person name="Suzuki S."/>
            <person name="Kawai-Toyooka H."/>
            <person name="Yamamoto K."/>
            <person name="Hamaji T."/>
            <person name="Ootsuki R."/>
            <person name="Yamaguchi H."/>
            <person name="Kawachi M."/>
            <person name="Higashiyama T."/>
            <person name="Nozaki H."/>
        </authorList>
    </citation>
    <scope>NUCLEOTIDE SEQUENCE [LARGE SCALE GENOMIC DNA]</scope>
    <source>
        <strain evidence="2 3">NIES-4479</strain>
    </source>
</reference>
<feature type="region of interest" description="Disordered" evidence="1">
    <location>
        <begin position="546"/>
        <end position="577"/>
    </location>
</feature>
<feature type="region of interest" description="Disordered" evidence="1">
    <location>
        <begin position="692"/>
        <end position="751"/>
    </location>
</feature>
<feature type="region of interest" description="Disordered" evidence="1">
    <location>
        <begin position="903"/>
        <end position="947"/>
    </location>
</feature>
<protein>
    <submittedName>
        <fullName evidence="2">Uncharacterized protein</fullName>
    </submittedName>
</protein>
<feature type="compositionally biased region" description="Low complexity" evidence="1">
    <location>
        <begin position="409"/>
        <end position="438"/>
    </location>
</feature>
<feature type="compositionally biased region" description="Basic and acidic residues" evidence="1">
    <location>
        <begin position="261"/>
        <end position="271"/>
    </location>
</feature>
<feature type="compositionally biased region" description="Polar residues" evidence="1">
    <location>
        <begin position="298"/>
        <end position="312"/>
    </location>
</feature>
<dbReference type="EMBL" id="BRXU01000039">
    <property type="protein sequence ID" value="GLC60875.1"/>
    <property type="molecule type" value="Genomic_DNA"/>
</dbReference>
<proteinExistence type="predicted"/>
<dbReference type="AlphaFoldDB" id="A0A9W6BZS6"/>
<organism evidence="2 3">
    <name type="scientific">Pleodorina starrii</name>
    <dbReference type="NCBI Taxonomy" id="330485"/>
    <lineage>
        <taxon>Eukaryota</taxon>
        <taxon>Viridiplantae</taxon>
        <taxon>Chlorophyta</taxon>
        <taxon>core chlorophytes</taxon>
        <taxon>Chlorophyceae</taxon>
        <taxon>CS clade</taxon>
        <taxon>Chlamydomonadales</taxon>
        <taxon>Volvocaceae</taxon>
        <taxon>Pleodorina</taxon>
    </lineage>
</organism>
<name>A0A9W6BZS6_9CHLO</name>
<sequence>MRPQQMIRHFCCSSVALPSEHVLALLRRALGGVRRPNGAASHLSGIQIGVIEERRTASQPAPYTSSATALGEVDDDALVGHRTSVETFLLLSVIRQPHTAFEASTRNHLWPRADGANRRSLTGRPRGQDAAWRFGHPLLNPWHGSRAMHKRRQGRDDDSDSDGEHGYSYGRSRKYERRDRELSHRRHDWHEQTVGGGGGGHRRGGGFVDESWTAARRPAWAASSADELDGEKPRRGGWDRDGGGGGGGWDRGGGGGGGGGSDRRGGLDRDAGSGGGGGWDRDGGGGGGRDNRSGGGSQETWARGTSTRQQGRASEVLAGETGRSGVRRSWAGQQQQQQRQQGQQQQRQPGEAGPPLLAQLRTAGSWQELQRVLDSAAARPLRPQEVACAAVTYCKLARGQWPPPPPSAAPAATPATSSLDDDGAAAAAAAAAGSIRGASPPPPSPPSPPPPGLRERLQAELLQAAPAVGFRELAYCLYFASETPRPYSLLAADGDAAAVAADGGGGGAPGPGGAAVSEALLSRLEEHLQELADRLRKGPTAAAAAAAAAKGSSDYRRHRRGGGGQNEAATAPEGGEDLRPVAESLTYSCTALRRLRVARPSLHRALAAAAAPLLGRELAGEALPPLVMGFLQAGNPEPLFMEQLVHQSSLPYSLTRTSSVFAATVLLRAAGRTGAEPAVVAPLASRLAELVRESLQQQQQPGREPPPQPRPQLHSSDAADDTAAGGGGGIVAEGGARPSGGDGGGASTGDASAFATAVGDAARGEPQEADTAAPATTAAAAAAATTAPITAAAPAAADSGSLGGEGQTAAPPSPPEQQQQQQQQQRRHQRRGRGRLSQDDIQITYALEACAAAGLGRDSELVQLLVEEVKRRQSGWDLMHRLMISRHINALGLNVVAPLTSPAPPPSPSIMPSGAASTSAAEAVGQQQQQQPHHHHQQQQQQQETVESPPLDWVLIREEEVLECLRRKTITVTPLLLILYGMSQLRTRPSVARASGGGGDGAAAAVDDDEYDMDLPASAAATAAAAAAAGHPNRMPTALGVAVQLVDAAAPLMAPRQVALTLSSLAAAGVFMPPRLLQRAEQLYREAMDGAGGGAAAAATAVAAGAGGAGSEFGVAAAEEETAAVDGGVSQELDAQHHGGGGGGGGGGGRGVVSMCSMVGRVLAWQPGAAAAAMLSEEFVRHCRGAALGATRGGRWKE</sequence>